<accession>A0A7J8UEK6</accession>
<organism evidence="1 2">
    <name type="scientific">Gossypium klotzschianum</name>
    <dbReference type="NCBI Taxonomy" id="34286"/>
    <lineage>
        <taxon>Eukaryota</taxon>
        <taxon>Viridiplantae</taxon>
        <taxon>Streptophyta</taxon>
        <taxon>Embryophyta</taxon>
        <taxon>Tracheophyta</taxon>
        <taxon>Spermatophyta</taxon>
        <taxon>Magnoliopsida</taxon>
        <taxon>eudicotyledons</taxon>
        <taxon>Gunneridae</taxon>
        <taxon>Pentapetalae</taxon>
        <taxon>rosids</taxon>
        <taxon>malvids</taxon>
        <taxon>Malvales</taxon>
        <taxon>Malvaceae</taxon>
        <taxon>Malvoideae</taxon>
        <taxon>Gossypium</taxon>
    </lineage>
</organism>
<evidence type="ECO:0000313" key="2">
    <source>
        <dbReference type="Proteomes" id="UP000593573"/>
    </source>
</evidence>
<evidence type="ECO:0008006" key="3">
    <source>
        <dbReference type="Google" id="ProtNLM"/>
    </source>
</evidence>
<evidence type="ECO:0000313" key="1">
    <source>
        <dbReference type="EMBL" id="MBA0648912.1"/>
    </source>
</evidence>
<dbReference type="Proteomes" id="UP000593573">
    <property type="component" value="Unassembled WGS sequence"/>
</dbReference>
<keyword evidence="2" id="KW-1185">Reference proteome</keyword>
<dbReference type="AlphaFoldDB" id="A0A7J8UEK6"/>
<reference evidence="1 2" key="1">
    <citation type="journal article" date="2019" name="Genome Biol. Evol.">
        <title>Insights into the evolution of the New World diploid cottons (Gossypium, subgenus Houzingenia) based on genome sequencing.</title>
        <authorList>
            <person name="Grover C.E."/>
            <person name="Arick M.A. 2nd"/>
            <person name="Thrash A."/>
            <person name="Conover J.L."/>
            <person name="Sanders W.S."/>
            <person name="Peterson D.G."/>
            <person name="Frelichowski J.E."/>
            <person name="Scheffler J.A."/>
            <person name="Scheffler B.E."/>
            <person name="Wendel J.F."/>
        </authorList>
    </citation>
    <scope>NUCLEOTIDE SEQUENCE [LARGE SCALE GENOMIC DNA]</scope>
    <source>
        <strain evidence="1">57</strain>
        <tissue evidence="1">Leaf</tissue>
    </source>
</reference>
<sequence>MVVPRQNLFLIVFETEEGPETVMEGRPWLFRKQLILFDRLVKPKILNGNCGSPLNMRIWRLSTLDVDEWGMGSKIEEGPVMEHIERLNGIDSMLEDKSKSVKKTSWKRIRPVVMMNQDEEESVMRKRQK</sequence>
<comment type="caution">
    <text evidence="1">The sequence shown here is derived from an EMBL/GenBank/DDBJ whole genome shotgun (WGS) entry which is preliminary data.</text>
</comment>
<dbReference type="EMBL" id="JABFAB010000005">
    <property type="protein sequence ID" value="MBA0648912.1"/>
    <property type="molecule type" value="Genomic_DNA"/>
</dbReference>
<name>A0A7J8UEK6_9ROSI</name>
<gene>
    <name evidence="1" type="ORF">Goklo_016545</name>
</gene>
<protein>
    <recommendedName>
        <fullName evidence="3">DUF4283 domain-containing protein</fullName>
    </recommendedName>
</protein>
<dbReference type="OrthoDB" id="10495182at2759"/>
<proteinExistence type="predicted"/>